<dbReference type="OrthoDB" id="2320933at2759"/>
<dbReference type="InterPro" id="IPR052431">
    <property type="entry name" value="SKI2_subfamily_helicases"/>
</dbReference>
<accession>A0A8K0WHD6</accession>
<feature type="compositionally biased region" description="Basic and acidic residues" evidence="3">
    <location>
        <begin position="157"/>
        <end position="167"/>
    </location>
</feature>
<name>A0A8K0WHD6_9HYPO</name>
<evidence type="ECO:0000256" key="2">
    <source>
        <dbReference type="ARBA" id="ARBA00022806"/>
    </source>
</evidence>
<organism evidence="4 5">
    <name type="scientific">Fusarium tricinctum</name>
    <dbReference type="NCBI Taxonomy" id="61284"/>
    <lineage>
        <taxon>Eukaryota</taxon>
        <taxon>Fungi</taxon>
        <taxon>Dikarya</taxon>
        <taxon>Ascomycota</taxon>
        <taxon>Pezizomycotina</taxon>
        <taxon>Sordariomycetes</taxon>
        <taxon>Hypocreomycetidae</taxon>
        <taxon>Hypocreales</taxon>
        <taxon>Nectriaceae</taxon>
        <taxon>Fusarium</taxon>
        <taxon>Fusarium tricinctum species complex</taxon>
    </lineage>
</organism>
<dbReference type="GO" id="GO:0004386">
    <property type="term" value="F:helicase activity"/>
    <property type="evidence" value="ECO:0007669"/>
    <property type="project" value="UniProtKB-KW"/>
</dbReference>
<reference evidence="4" key="1">
    <citation type="journal article" date="2021" name="Nat. Commun.">
        <title>Genetic determinants of endophytism in the Arabidopsis root mycobiome.</title>
        <authorList>
            <person name="Mesny F."/>
            <person name="Miyauchi S."/>
            <person name="Thiergart T."/>
            <person name="Pickel B."/>
            <person name="Atanasova L."/>
            <person name="Karlsson M."/>
            <person name="Huettel B."/>
            <person name="Barry K.W."/>
            <person name="Haridas S."/>
            <person name="Chen C."/>
            <person name="Bauer D."/>
            <person name="Andreopoulos W."/>
            <person name="Pangilinan J."/>
            <person name="LaButti K."/>
            <person name="Riley R."/>
            <person name="Lipzen A."/>
            <person name="Clum A."/>
            <person name="Drula E."/>
            <person name="Henrissat B."/>
            <person name="Kohler A."/>
            <person name="Grigoriev I.V."/>
            <person name="Martin F.M."/>
            <person name="Hacquard S."/>
        </authorList>
    </citation>
    <scope>NUCLEOTIDE SEQUENCE</scope>
    <source>
        <strain evidence="4">MPI-SDFR-AT-0068</strain>
    </source>
</reference>
<dbReference type="EMBL" id="JAGPXF010000001">
    <property type="protein sequence ID" value="KAH7262214.1"/>
    <property type="molecule type" value="Genomic_DNA"/>
</dbReference>
<keyword evidence="2" id="KW-0067">ATP-binding</keyword>
<protein>
    <submittedName>
        <fullName evidence="4">Uncharacterized protein</fullName>
    </submittedName>
</protein>
<dbReference type="PANTHER" id="PTHR44533">
    <property type="entry name" value="DEAD/H RNA HELICASE, PUTATIVE-RELATED"/>
    <property type="match status" value="1"/>
</dbReference>
<dbReference type="AlphaFoldDB" id="A0A8K0WHD6"/>
<evidence type="ECO:0000313" key="4">
    <source>
        <dbReference type="EMBL" id="KAH7262214.1"/>
    </source>
</evidence>
<keyword evidence="5" id="KW-1185">Reference proteome</keyword>
<evidence type="ECO:0000256" key="1">
    <source>
        <dbReference type="ARBA" id="ARBA00022801"/>
    </source>
</evidence>
<dbReference type="PANTHER" id="PTHR44533:SF4">
    <property type="entry name" value="DEAD_H RNA HELICASE, PUTATIVE-RELATED"/>
    <property type="match status" value="1"/>
</dbReference>
<sequence length="167" mass="18547">MLRGGYFQELCKDIDGVQYRVRDGVFLEESAIPYIPIRPHDTSTEFNVHLFGLFKYGSVKVLVRDDGIKQADIWFHLKDFSLILKAILTSLKSVVSAEDDYDVEGLGENDDNLDDTGGTLEEDKGKVADSWDDDSEESDSESIDSTTASTSEVPQVKFDKKGVDAGL</sequence>
<evidence type="ECO:0000256" key="3">
    <source>
        <dbReference type="SAM" id="MobiDB-lite"/>
    </source>
</evidence>
<keyword evidence="1" id="KW-0378">Hydrolase</keyword>
<keyword evidence="2" id="KW-0347">Helicase</keyword>
<evidence type="ECO:0000313" key="5">
    <source>
        <dbReference type="Proteomes" id="UP000813427"/>
    </source>
</evidence>
<proteinExistence type="predicted"/>
<dbReference type="Proteomes" id="UP000813427">
    <property type="component" value="Unassembled WGS sequence"/>
</dbReference>
<feature type="compositionally biased region" description="Acidic residues" evidence="3">
    <location>
        <begin position="130"/>
        <end position="142"/>
    </location>
</feature>
<dbReference type="GO" id="GO:0016787">
    <property type="term" value="F:hydrolase activity"/>
    <property type="evidence" value="ECO:0007669"/>
    <property type="project" value="UniProtKB-KW"/>
</dbReference>
<keyword evidence="2" id="KW-0547">Nucleotide-binding</keyword>
<dbReference type="GO" id="GO:0005737">
    <property type="term" value="C:cytoplasm"/>
    <property type="evidence" value="ECO:0007669"/>
    <property type="project" value="TreeGrafter"/>
</dbReference>
<feature type="compositionally biased region" description="Acidic residues" evidence="3">
    <location>
        <begin position="103"/>
        <end position="114"/>
    </location>
</feature>
<gene>
    <name evidence="4" type="ORF">BKA59DRAFT_448441</name>
</gene>
<comment type="caution">
    <text evidence="4">The sequence shown here is derived from an EMBL/GenBank/DDBJ whole genome shotgun (WGS) entry which is preliminary data.</text>
</comment>
<feature type="compositionally biased region" description="Low complexity" evidence="3">
    <location>
        <begin position="143"/>
        <end position="152"/>
    </location>
</feature>
<feature type="region of interest" description="Disordered" evidence="3">
    <location>
        <begin position="103"/>
        <end position="167"/>
    </location>
</feature>